<dbReference type="Gene3D" id="3.20.20.370">
    <property type="entry name" value="Glycoside hydrolase/deacetylase"/>
    <property type="match status" value="1"/>
</dbReference>
<accession>A0A4R7EZH4</accession>
<dbReference type="InterPro" id="IPR050248">
    <property type="entry name" value="Polysacc_deacetylase_ArnD"/>
</dbReference>
<dbReference type="GO" id="GO:0005975">
    <property type="term" value="P:carbohydrate metabolic process"/>
    <property type="evidence" value="ECO:0007669"/>
    <property type="project" value="InterPro"/>
</dbReference>
<dbReference type="Proteomes" id="UP000295215">
    <property type="component" value="Unassembled WGS sequence"/>
</dbReference>
<dbReference type="InterPro" id="IPR002509">
    <property type="entry name" value="NODB_dom"/>
</dbReference>
<dbReference type="PANTHER" id="PTHR10587">
    <property type="entry name" value="GLYCOSYL TRANSFERASE-RELATED"/>
    <property type="match status" value="1"/>
</dbReference>
<dbReference type="AlphaFoldDB" id="A0A4R7EZH4"/>
<dbReference type="GO" id="GO:0016810">
    <property type="term" value="F:hydrolase activity, acting on carbon-nitrogen (but not peptide) bonds"/>
    <property type="evidence" value="ECO:0007669"/>
    <property type="project" value="InterPro"/>
</dbReference>
<evidence type="ECO:0000313" key="4">
    <source>
        <dbReference type="EMBL" id="TDS55901.1"/>
    </source>
</evidence>
<dbReference type="SUPFAM" id="SSF88713">
    <property type="entry name" value="Glycoside hydrolase/deacetylase"/>
    <property type="match status" value="1"/>
</dbReference>
<organism evidence="4 5">
    <name type="scientific">Myroides indicus</name>
    <dbReference type="NCBI Taxonomy" id="1323422"/>
    <lineage>
        <taxon>Bacteria</taxon>
        <taxon>Pseudomonadati</taxon>
        <taxon>Bacteroidota</taxon>
        <taxon>Flavobacteriia</taxon>
        <taxon>Flavobacteriales</taxon>
        <taxon>Flavobacteriaceae</taxon>
        <taxon>Myroides</taxon>
    </lineage>
</organism>
<reference evidence="4 5" key="1">
    <citation type="submission" date="2019-03" db="EMBL/GenBank/DDBJ databases">
        <title>Genomic Encyclopedia of Archaeal and Bacterial Type Strains, Phase II (KMG-II): from individual species to whole genera.</title>
        <authorList>
            <person name="Goeker M."/>
        </authorList>
    </citation>
    <scope>NUCLEOTIDE SEQUENCE [LARGE SCALE GENOMIC DNA]</scope>
    <source>
        <strain evidence="4 5">DSM 28213</strain>
    </source>
</reference>
<gene>
    <name evidence="4" type="ORF">C8P70_12121</name>
</gene>
<evidence type="ECO:0000256" key="2">
    <source>
        <dbReference type="ARBA" id="ARBA00022801"/>
    </source>
</evidence>
<keyword evidence="2" id="KW-0378">Hydrolase</keyword>
<protein>
    <submittedName>
        <fullName evidence="4">Peptidoglycan/xylan/chitin deacetylase (PgdA/CDA1 family)</fullName>
    </submittedName>
</protein>
<sequence>MRLSQKLYSLLFPKYVWKKKTTKQVVYLTFDDGPIPDVTEWVLDTLKHYNIKATFFCIGDNINKHPDIFERIIKENHQVGNHTFNHLNGWKTHQEKYRNNVLECETEIRKYTQKEASCLFRPPYGKITKSQAKYLAEKLGLKIIMWTMLTKDYDIKTTPKECLRRATSRIKPGSIIVFHDSIKARKNMMYALPKAIEILQKKGYSFAVL</sequence>
<dbReference type="EMBL" id="SOAG01000021">
    <property type="protein sequence ID" value="TDS55901.1"/>
    <property type="molecule type" value="Genomic_DNA"/>
</dbReference>
<keyword evidence="5" id="KW-1185">Reference proteome</keyword>
<proteinExistence type="predicted"/>
<dbReference type="GO" id="GO:0046872">
    <property type="term" value="F:metal ion binding"/>
    <property type="evidence" value="ECO:0007669"/>
    <property type="project" value="UniProtKB-KW"/>
</dbReference>
<dbReference type="Pfam" id="PF01522">
    <property type="entry name" value="Polysacc_deac_1"/>
    <property type="match status" value="1"/>
</dbReference>
<evidence type="ECO:0000256" key="1">
    <source>
        <dbReference type="ARBA" id="ARBA00022723"/>
    </source>
</evidence>
<dbReference type="PROSITE" id="PS51677">
    <property type="entry name" value="NODB"/>
    <property type="match status" value="1"/>
</dbReference>
<name>A0A4R7EZH4_9FLAO</name>
<dbReference type="GO" id="GO:0016020">
    <property type="term" value="C:membrane"/>
    <property type="evidence" value="ECO:0007669"/>
    <property type="project" value="TreeGrafter"/>
</dbReference>
<dbReference type="InterPro" id="IPR011330">
    <property type="entry name" value="Glyco_hydro/deAcase_b/a-brl"/>
</dbReference>
<keyword evidence="1" id="KW-0479">Metal-binding</keyword>
<evidence type="ECO:0000259" key="3">
    <source>
        <dbReference type="PROSITE" id="PS51677"/>
    </source>
</evidence>
<dbReference type="PANTHER" id="PTHR10587:SF133">
    <property type="entry name" value="CHITIN DEACETYLASE 1-RELATED"/>
    <property type="match status" value="1"/>
</dbReference>
<evidence type="ECO:0000313" key="5">
    <source>
        <dbReference type="Proteomes" id="UP000295215"/>
    </source>
</evidence>
<dbReference type="OrthoDB" id="9812065at2"/>
<dbReference type="RefSeq" id="WP_133713088.1">
    <property type="nucleotide sequence ID" value="NZ_SOAG01000021.1"/>
</dbReference>
<comment type="caution">
    <text evidence="4">The sequence shown here is derived from an EMBL/GenBank/DDBJ whole genome shotgun (WGS) entry which is preliminary data.</text>
</comment>
<dbReference type="CDD" id="cd10917">
    <property type="entry name" value="CE4_NodB_like_6s_7s"/>
    <property type="match status" value="1"/>
</dbReference>
<feature type="domain" description="NodB homology" evidence="3">
    <location>
        <begin position="24"/>
        <end position="207"/>
    </location>
</feature>